<dbReference type="InterPro" id="IPR043147">
    <property type="entry name" value="Penicillin_amidase_A-knob"/>
</dbReference>
<dbReference type="Gene3D" id="3.60.20.10">
    <property type="entry name" value="Glutamine Phosphoribosylpyrophosphate, subunit 1, domain 1"/>
    <property type="match status" value="1"/>
</dbReference>
<keyword evidence="3" id="KW-0865">Zymogen</keyword>
<dbReference type="InterPro" id="IPR002692">
    <property type="entry name" value="S45"/>
</dbReference>
<reference evidence="6 7" key="1">
    <citation type="submission" date="2019-03" db="EMBL/GenBank/DDBJ databases">
        <title>Genomic Encyclopedia of Archaeal and Bacterial Type Strains, Phase II (KMG-II): from individual species to whole genera.</title>
        <authorList>
            <person name="Goeker M."/>
        </authorList>
    </citation>
    <scope>NUCLEOTIDE SEQUENCE [LARGE SCALE GENOMIC DNA]</scope>
    <source>
        <strain evidence="6 7">DSM 21537</strain>
    </source>
</reference>
<dbReference type="InterPro" id="IPR029055">
    <property type="entry name" value="Ntn_hydrolases_N"/>
</dbReference>
<feature type="active site" description="Nucleophile" evidence="4">
    <location>
        <position position="308"/>
    </location>
</feature>
<evidence type="ECO:0000256" key="1">
    <source>
        <dbReference type="ARBA" id="ARBA00006586"/>
    </source>
</evidence>
<organism evidence="6 7">
    <name type="scientific">Leptospira meyeri</name>
    <dbReference type="NCBI Taxonomy" id="29508"/>
    <lineage>
        <taxon>Bacteria</taxon>
        <taxon>Pseudomonadati</taxon>
        <taxon>Spirochaetota</taxon>
        <taxon>Spirochaetia</taxon>
        <taxon>Leptospirales</taxon>
        <taxon>Leptospiraceae</taxon>
        <taxon>Leptospira</taxon>
    </lineage>
</organism>
<dbReference type="EMBL" id="SORO01000001">
    <property type="protein sequence ID" value="TDY72384.1"/>
    <property type="molecule type" value="Genomic_DNA"/>
</dbReference>
<dbReference type="InterPro" id="IPR043146">
    <property type="entry name" value="Penicillin_amidase_N_B-knob"/>
</dbReference>
<dbReference type="GO" id="GO:0046872">
    <property type="term" value="F:metal ion binding"/>
    <property type="evidence" value="ECO:0007669"/>
    <property type="project" value="UniProtKB-KW"/>
</dbReference>
<dbReference type="InterPro" id="IPR014395">
    <property type="entry name" value="Pen/GL7ACA/AHL_acylase"/>
</dbReference>
<feature type="binding site" evidence="5">
    <location>
        <position position="380"/>
    </location>
    <ligand>
        <name>Ca(2+)</name>
        <dbReference type="ChEBI" id="CHEBI:29108"/>
    </ligand>
</feature>
<dbReference type="InterPro" id="IPR023343">
    <property type="entry name" value="Penicillin_amidase_dom1"/>
</dbReference>
<proteinExistence type="inferred from homology"/>
<dbReference type="OrthoDB" id="9759796at2"/>
<dbReference type="GeneID" id="79826699"/>
<keyword evidence="2" id="KW-0378">Hydrolase</keyword>
<evidence type="ECO:0000256" key="5">
    <source>
        <dbReference type="PIRSR" id="PIRSR001227-2"/>
    </source>
</evidence>
<evidence type="ECO:0000256" key="3">
    <source>
        <dbReference type="ARBA" id="ARBA00023145"/>
    </source>
</evidence>
<evidence type="ECO:0000313" key="7">
    <source>
        <dbReference type="Proteomes" id="UP000294684"/>
    </source>
</evidence>
<dbReference type="Proteomes" id="UP000294684">
    <property type="component" value="Unassembled WGS sequence"/>
</dbReference>
<comment type="similarity">
    <text evidence="1">Belongs to the peptidase S45 family.</text>
</comment>
<dbReference type="PANTHER" id="PTHR34218:SF5">
    <property type="entry name" value="PENICILLIN ACYLASE FAMILY PROTEIN"/>
    <property type="match status" value="1"/>
</dbReference>
<keyword evidence="5" id="KW-0479">Metal-binding</keyword>
<name>A0A4R8MT31_LEPME</name>
<evidence type="ECO:0000256" key="2">
    <source>
        <dbReference type="ARBA" id="ARBA00022801"/>
    </source>
</evidence>
<dbReference type="GO" id="GO:0017000">
    <property type="term" value="P:antibiotic biosynthetic process"/>
    <property type="evidence" value="ECO:0007669"/>
    <property type="project" value="InterPro"/>
</dbReference>
<dbReference type="STRING" id="1193051.LEP1GSC017_2577"/>
<dbReference type="Pfam" id="PF01804">
    <property type="entry name" value="Penicil_amidase"/>
    <property type="match status" value="1"/>
</dbReference>
<gene>
    <name evidence="6" type="ORF">CLV96_1378</name>
</gene>
<dbReference type="PANTHER" id="PTHR34218">
    <property type="entry name" value="PEPTIDASE S45 PENICILLIN AMIDASE"/>
    <property type="match status" value="1"/>
</dbReference>
<dbReference type="RefSeq" id="WP_004787511.1">
    <property type="nucleotide sequence ID" value="NZ_RQGE01000030.1"/>
</dbReference>
<keyword evidence="5" id="KW-0106">Calcium</keyword>
<dbReference type="Gene3D" id="1.10.1400.10">
    <property type="match status" value="1"/>
</dbReference>
<dbReference type="Gene3D" id="2.30.120.10">
    <property type="match status" value="1"/>
</dbReference>
<dbReference type="Gene3D" id="1.10.439.10">
    <property type="entry name" value="Penicillin Amidohydrolase, domain 1"/>
    <property type="match status" value="1"/>
</dbReference>
<keyword evidence="7" id="KW-1185">Reference proteome</keyword>
<accession>A0A4R8MT31</accession>
<dbReference type="GO" id="GO:0016811">
    <property type="term" value="F:hydrolase activity, acting on carbon-nitrogen (but not peptide) bonds, in linear amides"/>
    <property type="evidence" value="ECO:0007669"/>
    <property type="project" value="InterPro"/>
</dbReference>
<sequence>MLEKTKKFIRKRPYLSLFLLLILTLPVTLHFLFWGLVALKAPRYSGEIVSDKLTSPVTVIRDEAGIPHIVGGDAKSAYFALGYTMAQDRIFQMELQRRIGRGELTEIFGEKLIPTDQFLKSLLLKKTAEEYANQKEHIYPEAWKQLDWFLDGVNHFLSEDNLPIEYTILGIKPKPFDRVDAISFLFYMGFSFAEGIKSDSLYTIMESELKGRSASELFPRYDFETNATILESQPGVQRLAYGQDFEKINPPMKQNSKFAPTEKGYLAPNLSQNLLSKKQSGGQDVLNLKQLVSFVSQLQLPIEPLEGSNSWLVAPSRSESGGAVLANDPHIALSNPGAWYEAYIEYPGYENYGYFLSIIPFPLIAHNRDKAWGLTMLEQDDVNLYLETIEDGKFKTGNTWKELTYYRDPIRKKDGTEIPFEVGITNHGPLITEHIKGFKGRPVSLYWAHHHLQNPLLDVLFQMGKSKSFTELDSASSMIGAPGLNFSYADKNGNIAYYAVGRFPILKSGNSRKILEGSTGDNDVVGYVSAKDNPKIINPKNGIIVTANNQVTSKSLPGLGKPDGNWQPPDRFQRLVGILETKEKWSLEDLAAIQNDTVSSFAPEYLELILSTVKEAKTPNGKKVLGILKKWNFEHFPESQGAAVYDVFFYITLRELLIDEMGPANFELYGDMAEYWNAYRRFVRNTNSPYWDDLRTEGIIETREDILKRSIEETGRYLEAHLSASPSLWTWKNLYKIKHPHPLGVLPLIGGIFDIGPLPSAGGAEVVNNLKYKLMKEDWTAFAGPSKRRVIDYGRFEESVTQLPIGNSGNLASPFYGNLVNDYISGVHRKILYSKEQVGAGKFRLEFRPQ</sequence>
<comment type="caution">
    <text evidence="6">The sequence shown here is derived from an EMBL/GenBank/DDBJ whole genome shotgun (WGS) entry which is preliminary data.</text>
</comment>
<comment type="cofactor">
    <cofactor evidence="5">
        <name>Ca(2+)</name>
        <dbReference type="ChEBI" id="CHEBI:29108"/>
    </cofactor>
    <text evidence="5">Binds 1 Ca(2+) ion per dimer.</text>
</comment>
<dbReference type="AlphaFoldDB" id="A0A4R8MT31"/>
<dbReference type="SUPFAM" id="SSF56235">
    <property type="entry name" value="N-terminal nucleophile aminohydrolases (Ntn hydrolases)"/>
    <property type="match status" value="1"/>
</dbReference>
<evidence type="ECO:0000313" key="6">
    <source>
        <dbReference type="EMBL" id="TDY72384.1"/>
    </source>
</evidence>
<dbReference type="CDD" id="cd03747">
    <property type="entry name" value="Ntn_PGA_like"/>
    <property type="match status" value="1"/>
</dbReference>
<dbReference type="PIRSF" id="PIRSF001227">
    <property type="entry name" value="Pen_acylase"/>
    <property type="match status" value="1"/>
</dbReference>
<feature type="binding site" evidence="5">
    <location>
        <position position="382"/>
    </location>
    <ligand>
        <name>Ca(2+)</name>
        <dbReference type="ChEBI" id="CHEBI:29108"/>
    </ligand>
</feature>
<protein>
    <submittedName>
        <fullName evidence="6">Penicillin amidase</fullName>
    </submittedName>
</protein>
<evidence type="ECO:0000256" key="4">
    <source>
        <dbReference type="PIRSR" id="PIRSR001227-1"/>
    </source>
</evidence>